<dbReference type="GO" id="GO:0008270">
    <property type="term" value="F:zinc ion binding"/>
    <property type="evidence" value="ECO:0007669"/>
    <property type="project" value="UniProtKB-KW"/>
</dbReference>
<dbReference type="PROSITE" id="PS00028">
    <property type="entry name" value="ZINC_FINGER_C2H2_1"/>
    <property type="match status" value="1"/>
</dbReference>
<evidence type="ECO:0000256" key="1">
    <source>
        <dbReference type="PROSITE-ProRule" id="PRU00042"/>
    </source>
</evidence>
<dbReference type="PROSITE" id="PS50157">
    <property type="entry name" value="ZINC_FINGER_C2H2_2"/>
    <property type="match status" value="1"/>
</dbReference>
<sequence length="1111" mass="126556">MASQAELQLSGTEPEYALGELYRMCVRSFREYLQTIGSREPIDNTCTIEPLDEYGRFVTWGEQTRAYLPNYSRGSLDEYVQNHPTVKQVIKSTLQQLLMSFESATRIGLDPVVLDQKDDLTHINNYDTESDTDSDPDLPPALTDLMVYEEPLQNISQPPKVSKLASIIRDISEQIKLLYEASALLKRPSMAGRYLRSNTSDELGDEILPEFMPFDVGHVREKLVEWYDHWASSNQEGYTGRVSSSAWAARADMQVPESLIYRLASSNIKRRKQLKYWLRRSDAPESTVIETKVEPQDESQKSALPAMSTIDNNTIQASHKGSLAPSQMGETVTSKVTFSTAVVSDMNVTRKTAEVRTYYEESVAGRFAPVTVPPLPRAGHIHEKFECPYCGLELRSILMRERRAWKEHVFRDLRPYVCTFSSCTSGPRLYHTRHDWIHHEKQMHRRRWFCSDGCHESFATQQSFSDHLQNNHPGRVSNGQLSFLLTLSERQVEDDNIDRCPLCPTTLSLPRLYAHIAQHLEHLSLFVLFSYVEDGDTQYGSNASAQAQDHRSDKAGDFSETSDTAGQHEITFSDSFLDRTAAEISESDHASENTPDWVNLLAGTRRILPSDQNDPILLHLQKNQLGLANANTISDTEPGTQLHGEDSSGFYTISQMHSFIEKHMVSVSFDGQVQKFLPRPALERITTLETIRRILSENMEFEPNEVLRKLASKIHSHGRKIFATWSYGPSPPLDRLIEHHSDDEFPFSWEDFRFDGHEFLERQHYFNVVSFKFRSLQKLDNRWAIPINFDPANRSSWLTTNRAYSISIDPEYYSFPSEVDKDLTIRVYPDYRYLGDKSVKWLLDLAFPHLVQSFAAFTYSSKLYILQQAGGQALDEYMSFGTKFSSMTLLRQLSGVAETIRELSEVRFEGNLGLNPERLIVFPDAPSILRLSMTIFSFIDDRDAHQGDYSAPEALNEYRIINWPAELTWCIGCTYLEILIWHVTGYDGLCVFRNGLSQPDSRPYFFSPAEPGTDGGIRPHEAVVTAFQALLSQTDGYVRGAVHLVQRMLQIKPNKRPSWPAVELELLGLATQEERAENEAQGQKEQEGQQHPISRPEDAKNESGSSSMDSA</sequence>
<keyword evidence="1" id="KW-0863">Zinc-finger</keyword>
<dbReference type="Pfam" id="PF26082">
    <property type="entry name" value="zf-C2H2_AcuF"/>
    <property type="match status" value="1"/>
</dbReference>
<feature type="region of interest" description="Disordered" evidence="2">
    <location>
        <begin position="539"/>
        <end position="564"/>
    </location>
</feature>
<evidence type="ECO:0000313" key="4">
    <source>
        <dbReference type="EMBL" id="OSS53402.1"/>
    </source>
</evidence>
<feature type="region of interest" description="Disordered" evidence="2">
    <location>
        <begin position="1070"/>
        <end position="1111"/>
    </location>
</feature>
<keyword evidence="1" id="KW-0479">Metal-binding</keyword>
<accession>A0A1Y2MBN0</accession>
<dbReference type="Proteomes" id="UP000193240">
    <property type="component" value="Unassembled WGS sequence"/>
</dbReference>
<dbReference type="STRING" id="105696.A0A1Y2MBN0"/>
<dbReference type="InterPro" id="IPR058925">
    <property type="entry name" value="zf-C2H2_AcuF"/>
</dbReference>
<protein>
    <recommendedName>
        <fullName evidence="3">C2H2-type domain-containing protein</fullName>
    </recommendedName>
</protein>
<feature type="domain" description="C2H2-type" evidence="3">
    <location>
        <begin position="448"/>
        <end position="477"/>
    </location>
</feature>
<keyword evidence="5" id="KW-1185">Reference proteome</keyword>
<dbReference type="SMART" id="SM00355">
    <property type="entry name" value="ZnF_C2H2"/>
    <property type="match status" value="3"/>
</dbReference>
<proteinExistence type="predicted"/>
<reference evidence="4 5" key="1">
    <citation type="journal article" date="2017" name="Genome Announc.">
        <title>Genome sequence of the saprophytic ascomycete Epicoccum nigrum ICMP 19927 strain isolated from New Zealand.</title>
        <authorList>
            <person name="Fokin M."/>
            <person name="Fleetwood D."/>
            <person name="Weir B.S."/>
            <person name="Villas-Boas S.G."/>
        </authorList>
    </citation>
    <scope>NUCLEOTIDE SEQUENCE [LARGE SCALE GENOMIC DNA]</scope>
    <source>
        <strain evidence="4 5">ICMP 19927</strain>
    </source>
</reference>
<feature type="compositionally biased region" description="Basic and acidic residues" evidence="2">
    <location>
        <begin position="548"/>
        <end position="557"/>
    </location>
</feature>
<dbReference type="PANTHER" id="PTHR35391">
    <property type="entry name" value="C2H2-TYPE DOMAIN-CONTAINING PROTEIN-RELATED"/>
    <property type="match status" value="1"/>
</dbReference>
<keyword evidence="1" id="KW-0862">Zinc</keyword>
<organism evidence="4 5">
    <name type="scientific">Epicoccum nigrum</name>
    <name type="common">Soil fungus</name>
    <name type="synonym">Epicoccum purpurascens</name>
    <dbReference type="NCBI Taxonomy" id="105696"/>
    <lineage>
        <taxon>Eukaryota</taxon>
        <taxon>Fungi</taxon>
        <taxon>Dikarya</taxon>
        <taxon>Ascomycota</taxon>
        <taxon>Pezizomycotina</taxon>
        <taxon>Dothideomycetes</taxon>
        <taxon>Pleosporomycetidae</taxon>
        <taxon>Pleosporales</taxon>
        <taxon>Pleosporineae</taxon>
        <taxon>Didymellaceae</taxon>
        <taxon>Epicoccum</taxon>
    </lineage>
</organism>
<dbReference type="InterPro" id="IPR011009">
    <property type="entry name" value="Kinase-like_dom_sf"/>
</dbReference>
<dbReference type="InterPro" id="IPR013087">
    <property type="entry name" value="Znf_C2H2_type"/>
</dbReference>
<feature type="compositionally biased region" description="Basic and acidic residues" evidence="2">
    <location>
        <begin position="1072"/>
        <end position="1101"/>
    </location>
</feature>
<dbReference type="PANTHER" id="PTHR35391:SF7">
    <property type="entry name" value="C2H2-TYPE DOMAIN-CONTAINING PROTEIN"/>
    <property type="match status" value="1"/>
</dbReference>
<dbReference type="EMBL" id="KZ107839">
    <property type="protein sequence ID" value="OSS53402.1"/>
    <property type="molecule type" value="Genomic_DNA"/>
</dbReference>
<name>A0A1Y2MBN0_EPING</name>
<dbReference type="InParanoid" id="A0A1Y2MBN0"/>
<evidence type="ECO:0000259" key="3">
    <source>
        <dbReference type="PROSITE" id="PS50157"/>
    </source>
</evidence>
<evidence type="ECO:0000313" key="5">
    <source>
        <dbReference type="Proteomes" id="UP000193240"/>
    </source>
</evidence>
<gene>
    <name evidence="4" type="ORF">B5807_01974</name>
</gene>
<feature type="compositionally biased region" description="Polar residues" evidence="2">
    <location>
        <begin position="1102"/>
        <end position="1111"/>
    </location>
</feature>
<evidence type="ECO:0000256" key="2">
    <source>
        <dbReference type="SAM" id="MobiDB-lite"/>
    </source>
</evidence>
<dbReference type="SUPFAM" id="SSF56112">
    <property type="entry name" value="Protein kinase-like (PK-like)"/>
    <property type="match status" value="1"/>
</dbReference>
<dbReference type="AlphaFoldDB" id="A0A1Y2MBN0"/>